<feature type="transmembrane region" description="Helical" evidence="6">
    <location>
        <begin position="74"/>
        <end position="92"/>
    </location>
</feature>
<keyword evidence="9" id="KW-1185">Reference proteome</keyword>
<dbReference type="InterPro" id="IPR051461">
    <property type="entry name" value="UPF0750_membrane"/>
</dbReference>
<dbReference type="CDD" id="cd16380">
    <property type="entry name" value="YitT_C"/>
    <property type="match status" value="1"/>
</dbReference>
<dbReference type="OrthoDB" id="1758221at2"/>
<reference evidence="8 9" key="1">
    <citation type="submission" date="2017-11" db="EMBL/GenBank/DDBJ databases">
        <title>Comparitive Functional Genomics of Dry Heat Resistant strains isolated from the Viking Spacecraft.</title>
        <authorList>
            <person name="Seuylemezian A."/>
            <person name="Cooper K."/>
            <person name="Vaishampayan P."/>
        </authorList>
    </citation>
    <scope>NUCLEOTIDE SEQUENCE [LARGE SCALE GENOMIC DNA]</scope>
    <source>
        <strain evidence="8 9">V32-6</strain>
    </source>
</reference>
<keyword evidence="5 6" id="KW-0472">Membrane</keyword>
<dbReference type="Pfam" id="PF10035">
    <property type="entry name" value="DUF2179"/>
    <property type="match status" value="1"/>
</dbReference>
<dbReference type="InterPro" id="IPR019264">
    <property type="entry name" value="DUF2179"/>
</dbReference>
<dbReference type="PANTHER" id="PTHR33545">
    <property type="entry name" value="UPF0750 MEMBRANE PROTEIN YITT-RELATED"/>
    <property type="match status" value="1"/>
</dbReference>
<dbReference type="Pfam" id="PF02588">
    <property type="entry name" value="YitT_membrane"/>
    <property type="match status" value="1"/>
</dbReference>
<dbReference type="InterPro" id="IPR015867">
    <property type="entry name" value="N-reg_PII/ATP_PRibTrfase_C"/>
</dbReference>
<accession>A0A2N5HR38</accession>
<keyword evidence="4 6" id="KW-1133">Transmembrane helix</keyword>
<dbReference type="Proteomes" id="UP000234950">
    <property type="component" value="Unassembled WGS sequence"/>
</dbReference>
<dbReference type="PANTHER" id="PTHR33545:SF4">
    <property type="entry name" value="UPF0750 MEMBRANE PROTEIN YXKD"/>
    <property type="match status" value="1"/>
</dbReference>
<evidence type="ECO:0000256" key="5">
    <source>
        <dbReference type="ARBA" id="ARBA00023136"/>
    </source>
</evidence>
<evidence type="ECO:0000313" key="9">
    <source>
        <dbReference type="Proteomes" id="UP000234950"/>
    </source>
</evidence>
<evidence type="ECO:0000313" key="8">
    <source>
        <dbReference type="EMBL" id="PLS07958.1"/>
    </source>
</evidence>
<protein>
    <recommendedName>
        <fullName evidence="7">DUF2179 domain-containing protein</fullName>
    </recommendedName>
</protein>
<dbReference type="InterPro" id="IPR003740">
    <property type="entry name" value="YitT"/>
</dbReference>
<evidence type="ECO:0000256" key="6">
    <source>
        <dbReference type="SAM" id="Phobius"/>
    </source>
</evidence>
<dbReference type="Gene3D" id="3.30.70.120">
    <property type="match status" value="1"/>
</dbReference>
<name>A0A2N5HR38_9BACI</name>
<organism evidence="8 9">
    <name type="scientific">Neobacillus cucumis</name>
    <dbReference type="NCBI Taxonomy" id="1740721"/>
    <lineage>
        <taxon>Bacteria</taxon>
        <taxon>Bacillati</taxon>
        <taxon>Bacillota</taxon>
        <taxon>Bacilli</taxon>
        <taxon>Bacillales</taxon>
        <taxon>Bacillaceae</taxon>
        <taxon>Neobacillus</taxon>
    </lineage>
</organism>
<dbReference type="RefSeq" id="WP_101646703.1">
    <property type="nucleotide sequence ID" value="NZ_PGVE01000024.1"/>
</dbReference>
<dbReference type="EMBL" id="PGVE01000024">
    <property type="protein sequence ID" value="PLS07958.1"/>
    <property type="molecule type" value="Genomic_DNA"/>
</dbReference>
<evidence type="ECO:0000256" key="4">
    <source>
        <dbReference type="ARBA" id="ARBA00022989"/>
    </source>
</evidence>
<evidence type="ECO:0000259" key="7">
    <source>
        <dbReference type="Pfam" id="PF10035"/>
    </source>
</evidence>
<evidence type="ECO:0000256" key="1">
    <source>
        <dbReference type="ARBA" id="ARBA00004651"/>
    </source>
</evidence>
<feature type="transmembrane region" description="Helical" evidence="6">
    <location>
        <begin position="7"/>
        <end position="27"/>
    </location>
</feature>
<dbReference type="AlphaFoldDB" id="A0A2N5HR38"/>
<dbReference type="PIRSF" id="PIRSF006483">
    <property type="entry name" value="Membrane_protein_YitT"/>
    <property type="match status" value="1"/>
</dbReference>
<sequence>MRKTIKDCLYILLGSLIFSIGINYFTIPNLLSEGGIIGLTLIFHYLFHWSPGIVNFILNTALVLIGMKFLEKRAIIYTLFSIFSCSLFLYMTEETGKQLTDDTLLAAIFAGLLVGGGLGIIFRAGGTSGGTTILARIANQFLGWSMGKGILVMDIIVVACSVPIIGLGKAMYTLIAVYLGAKAIDFIVEGLEEKVAVLIISNSSDVVLDAITNKLSRGITVLEGRGGYTGDNKDVLYIVINKQEIIRLKNLIYEVDENAYVTVHHVQEMMGKGYKVGKTKMVKSI</sequence>
<feature type="domain" description="DUF2179" evidence="7">
    <location>
        <begin position="217"/>
        <end position="271"/>
    </location>
</feature>
<keyword evidence="3 6" id="KW-0812">Transmembrane</keyword>
<comment type="caution">
    <text evidence="8">The sequence shown here is derived from an EMBL/GenBank/DDBJ whole genome shotgun (WGS) entry which is preliminary data.</text>
</comment>
<evidence type="ECO:0000256" key="2">
    <source>
        <dbReference type="ARBA" id="ARBA00022475"/>
    </source>
</evidence>
<gene>
    <name evidence="8" type="ORF">CVD27_04580</name>
</gene>
<feature type="transmembrane region" description="Helical" evidence="6">
    <location>
        <begin position="47"/>
        <end position="67"/>
    </location>
</feature>
<keyword evidence="2" id="KW-1003">Cell membrane</keyword>
<comment type="subcellular location">
    <subcellularLocation>
        <location evidence="1">Cell membrane</location>
        <topology evidence="1">Multi-pass membrane protein</topology>
    </subcellularLocation>
</comment>
<dbReference type="GO" id="GO:0005886">
    <property type="term" value="C:plasma membrane"/>
    <property type="evidence" value="ECO:0007669"/>
    <property type="project" value="UniProtKB-SubCell"/>
</dbReference>
<evidence type="ECO:0000256" key="3">
    <source>
        <dbReference type="ARBA" id="ARBA00022692"/>
    </source>
</evidence>
<feature type="transmembrane region" description="Helical" evidence="6">
    <location>
        <begin position="104"/>
        <end position="125"/>
    </location>
</feature>
<proteinExistence type="predicted"/>